<feature type="region of interest" description="Disordered" evidence="1">
    <location>
        <begin position="46"/>
        <end position="77"/>
    </location>
</feature>
<organism evidence="2 3">
    <name type="scientific">Streptomyces brasiliensis</name>
    <dbReference type="NCBI Taxonomy" id="1954"/>
    <lineage>
        <taxon>Bacteria</taxon>
        <taxon>Bacillati</taxon>
        <taxon>Actinomycetota</taxon>
        <taxon>Actinomycetes</taxon>
        <taxon>Kitasatosporales</taxon>
        <taxon>Streptomycetaceae</taxon>
        <taxon>Streptomyces</taxon>
    </lineage>
</organism>
<dbReference type="AlphaFoldDB" id="A0A917PCF5"/>
<evidence type="ECO:0000313" key="3">
    <source>
        <dbReference type="Proteomes" id="UP000657574"/>
    </source>
</evidence>
<proteinExistence type="predicted"/>
<accession>A0A917PCF5</accession>
<gene>
    <name evidence="2" type="ORF">GCM10010121_096440</name>
</gene>
<name>A0A917PCF5_9ACTN</name>
<reference evidence="2" key="2">
    <citation type="submission" date="2020-09" db="EMBL/GenBank/DDBJ databases">
        <authorList>
            <person name="Sun Q."/>
            <person name="Ohkuma M."/>
        </authorList>
    </citation>
    <scope>NUCLEOTIDE SEQUENCE</scope>
    <source>
        <strain evidence="2">JCM 3086</strain>
    </source>
</reference>
<comment type="caution">
    <text evidence="2">The sequence shown here is derived from an EMBL/GenBank/DDBJ whole genome shotgun (WGS) entry which is preliminary data.</text>
</comment>
<dbReference type="EMBL" id="BMQA01000121">
    <property type="protein sequence ID" value="GGJ70527.1"/>
    <property type="molecule type" value="Genomic_DNA"/>
</dbReference>
<dbReference type="InterPro" id="IPR046302">
    <property type="entry name" value="DUF6417"/>
</dbReference>
<dbReference type="Pfam" id="PF19981">
    <property type="entry name" value="DUF6417"/>
    <property type="match status" value="1"/>
</dbReference>
<keyword evidence="3" id="KW-1185">Reference proteome</keyword>
<dbReference type="Proteomes" id="UP000657574">
    <property type="component" value="Unassembled WGS sequence"/>
</dbReference>
<reference evidence="2" key="1">
    <citation type="journal article" date="2014" name="Int. J. Syst. Evol. Microbiol.">
        <title>Complete genome sequence of Corynebacterium casei LMG S-19264T (=DSM 44701T), isolated from a smear-ripened cheese.</title>
        <authorList>
            <consortium name="US DOE Joint Genome Institute (JGI-PGF)"/>
            <person name="Walter F."/>
            <person name="Albersmeier A."/>
            <person name="Kalinowski J."/>
            <person name="Ruckert C."/>
        </authorList>
    </citation>
    <scope>NUCLEOTIDE SEQUENCE</scope>
    <source>
        <strain evidence="2">JCM 3086</strain>
    </source>
</reference>
<evidence type="ECO:0000256" key="1">
    <source>
        <dbReference type="SAM" id="MobiDB-lite"/>
    </source>
</evidence>
<dbReference type="RefSeq" id="WP_229841667.1">
    <property type="nucleotide sequence ID" value="NZ_BMQA01000121.1"/>
</dbReference>
<evidence type="ECO:0000313" key="2">
    <source>
        <dbReference type="EMBL" id="GGJ70527.1"/>
    </source>
</evidence>
<protein>
    <submittedName>
        <fullName evidence="2">Uncharacterized protein</fullName>
    </submittedName>
</protein>
<sequence length="77" mass="8388">MDYEDLELDEIDCAPVEATGERLAVLTLEEAHDLLDLLQAVAAEDGQLSAEAGRRPGRSPPGSRRRTDRWQAAVPAC</sequence>